<keyword evidence="3" id="KW-1185">Reference proteome</keyword>
<name>A0AAD9NEI9_9ANNE</name>
<dbReference type="AlphaFoldDB" id="A0AAD9NEI9"/>
<gene>
    <name evidence="2" type="ORF">LSH36_66g02058</name>
</gene>
<feature type="chain" id="PRO_5042071051" description="Maturase K" evidence="1">
    <location>
        <begin position="16"/>
        <end position="103"/>
    </location>
</feature>
<comment type="caution">
    <text evidence="2">The sequence shown here is derived from an EMBL/GenBank/DDBJ whole genome shotgun (WGS) entry which is preliminary data.</text>
</comment>
<feature type="non-terminal residue" evidence="2">
    <location>
        <position position="1"/>
    </location>
</feature>
<evidence type="ECO:0000256" key="1">
    <source>
        <dbReference type="SAM" id="SignalP"/>
    </source>
</evidence>
<sequence>TRVLLFAFQVLVVPAFEMLHKHVPVPKNKQQLIQLLDKGILIPASFQYQVLSTSYAVHYPHSYSDVRSRSTLYECVLIANKLFQAGLKKKYKITSIPPYIKKS</sequence>
<dbReference type="EMBL" id="JAODUP010000066">
    <property type="protein sequence ID" value="KAK2164289.1"/>
    <property type="molecule type" value="Genomic_DNA"/>
</dbReference>
<accession>A0AAD9NEI9</accession>
<keyword evidence="1" id="KW-0732">Signal</keyword>
<protein>
    <recommendedName>
        <fullName evidence="4">Maturase K</fullName>
    </recommendedName>
</protein>
<proteinExistence type="predicted"/>
<dbReference type="Proteomes" id="UP001208570">
    <property type="component" value="Unassembled WGS sequence"/>
</dbReference>
<evidence type="ECO:0000313" key="2">
    <source>
        <dbReference type="EMBL" id="KAK2164289.1"/>
    </source>
</evidence>
<organism evidence="2 3">
    <name type="scientific">Paralvinella palmiformis</name>
    <dbReference type="NCBI Taxonomy" id="53620"/>
    <lineage>
        <taxon>Eukaryota</taxon>
        <taxon>Metazoa</taxon>
        <taxon>Spiralia</taxon>
        <taxon>Lophotrochozoa</taxon>
        <taxon>Annelida</taxon>
        <taxon>Polychaeta</taxon>
        <taxon>Sedentaria</taxon>
        <taxon>Canalipalpata</taxon>
        <taxon>Terebellida</taxon>
        <taxon>Terebelliformia</taxon>
        <taxon>Alvinellidae</taxon>
        <taxon>Paralvinella</taxon>
    </lineage>
</organism>
<feature type="signal peptide" evidence="1">
    <location>
        <begin position="1"/>
        <end position="15"/>
    </location>
</feature>
<reference evidence="2" key="1">
    <citation type="journal article" date="2023" name="Mol. Biol. Evol.">
        <title>Third-Generation Sequencing Reveals the Adaptive Role of the Epigenome in Three Deep-Sea Polychaetes.</title>
        <authorList>
            <person name="Perez M."/>
            <person name="Aroh O."/>
            <person name="Sun Y."/>
            <person name="Lan Y."/>
            <person name="Juniper S.K."/>
            <person name="Young C.R."/>
            <person name="Angers B."/>
            <person name="Qian P.Y."/>
        </authorList>
    </citation>
    <scope>NUCLEOTIDE SEQUENCE</scope>
    <source>
        <strain evidence="2">P08H-3</strain>
    </source>
</reference>
<evidence type="ECO:0008006" key="4">
    <source>
        <dbReference type="Google" id="ProtNLM"/>
    </source>
</evidence>
<evidence type="ECO:0000313" key="3">
    <source>
        <dbReference type="Proteomes" id="UP001208570"/>
    </source>
</evidence>